<feature type="region of interest" description="Disordered" evidence="1">
    <location>
        <begin position="86"/>
        <end position="116"/>
    </location>
</feature>
<evidence type="ECO:0000256" key="1">
    <source>
        <dbReference type="SAM" id="MobiDB-lite"/>
    </source>
</evidence>
<evidence type="ECO:0000256" key="2">
    <source>
        <dbReference type="SAM" id="Phobius"/>
    </source>
</evidence>
<keyword evidence="2" id="KW-0472">Membrane</keyword>
<accession>A0A811BPK8</accession>
<dbReference type="EMBL" id="LC625835">
    <property type="protein sequence ID" value="BCU03230.1"/>
    <property type="molecule type" value="Genomic_DNA"/>
</dbReference>
<feature type="transmembrane region" description="Helical" evidence="2">
    <location>
        <begin position="30"/>
        <end position="48"/>
    </location>
</feature>
<evidence type="ECO:0000313" key="3">
    <source>
        <dbReference type="EMBL" id="BCU03230.1"/>
    </source>
</evidence>
<keyword evidence="2" id="KW-0812">Transmembrane</keyword>
<reference evidence="3" key="1">
    <citation type="submission" date="2021-04" db="EMBL/GenBank/DDBJ databases">
        <title>Draft Genome Sequence of Pandoravirus japonicus, Isolated from the Sabaishi River of Niigata, Japan.</title>
        <authorList>
            <person name="Hosokawa N."/>
            <person name="Takahashi H."/>
            <person name="Aoki K."/>
            <person name="Takemura M."/>
        </authorList>
    </citation>
    <scope>NUCLEOTIDE SEQUENCE</scope>
</reference>
<organism evidence="3 4">
    <name type="scientific">Pandoravirus japonicus</name>
    <dbReference type="NCBI Taxonomy" id="2823154"/>
    <lineage>
        <taxon>Viruses</taxon>
        <taxon>Pandoravirus</taxon>
    </lineage>
</organism>
<keyword evidence="2" id="KW-1133">Transmembrane helix</keyword>
<evidence type="ECO:0000313" key="4">
    <source>
        <dbReference type="Proteomes" id="UP001253637"/>
    </source>
</evidence>
<protein>
    <submittedName>
        <fullName evidence="3">Uncharacterized protein</fullName>
    </submittedName>
</protein>
<dbReference type="Proteomes" id="UP001253637">
    <property type="component" value="Segment"/>
</dbReference>
<sequence>MAPSTVVLVSFSLFFRRSGSADPACASLRLFFFSTAAAVAFGPLGVPWPRFRAGTQIRAPRKVSPSPSHRDGCDAVALWRAGLGCQSGKKKEKPARQEKGVGHGISEIDDISHFTH</sequence>
<name>A0A811BPK8_9VIRU</name>
<proteinExistence type="predicted"/>